<dbReference type="Proteomes" id="UP001054889">
    <property type="component" value="Unassembled WGS sequence"/>
</dbReference>
<dbReference type="PANTHER" id="PTHR44420:SF1">
    <property type="entry name" value="GLUTATHIONE S-TRANSFERASE DHAR3, CHLOROPLASTIC"/>
    <property type="match status" value="1"/>
</dbReference>
<comment type="catalytic activity">
    <reaction evidence="5">
        <text>RX + glutathione = an S-substituted glutathione + a halide anion + H(+)</text>
        <dbReference type="Rhea" id="RHEA:16437"/>
        <dbReference type="ChEBI" id="CHEBI:15378"/>
        <dbReference type="ChEBI" id="CHEBI:16042"/>
        <dbReference type="ChEBI" id="CHEBI:17792"/>
        <dbReference type="ChEBI" id="CHEBI:57925"/>
        <dbReference type="ChEBI" id="CHEBI:90779"/>
        <dbReference type="EC" id="2.5.1.18"/>
    </reaction>
</comment>
<dbReference type="GO" id="GO:0045174">
    <property type="term" value="F:glutathione dehydrogenase (ascorbate) activity"/>
    <property type="evidence" value="ECO:0007669"/>
    <property type="project" value="UniProtKB-EC"/>
</dbReference>
<dbReference type="SFLD" id="SFLDG00358">
    <property type="entry name" value="Main_(cytGST)"/>
    <property type="match status" value="1"/>
</dbReference>
<dbReference type="GO" id="GO:0033355">
    <property type="term" value="P:ascorbate glutathione cycle"/>
    <property type="evidence" value="ECO:0007669"/>
    <property type="project" value="InterPro"/>
</dbReference>
<comment type="similarity">
    <text evidence="4">Belongs to the GST superfamily. DHAR family.</text>
</comment>
<evidence type="ECO:0000256" key="7">
    <source>
        <dbReference type="SAM" id="MobiDB-lite"/>
    </source>
</evidence>
<dbReference type="FunFam" id="3.40.30.10:FF:000102">
    <property type="entry name" value="Glutathione S-transferase DHAR3 chloroplastic"/>
    <property type="match status" value="1"/>
</dbReference>
<proteinExistence type="inferred from homology"/>
<dbReference type="PROSITE" id="PS50404">
    <property type="entry name" value="GST_NTER"/>
    <property type="match status" value="1"/>
</dbReference>
<evidence type="ECO:0000256" key="3">
    <source>
        <dbReference type="ARBA" id="ARBA00023002"/>
    </source>
</evidence>
<dbReference type="SUPFAM" id="SSF47616">
    <property type="entry name" value="GST C-terminal domain-like"/>
    <property type="match status" value="1"/>
</dbReference>
<keyword evidence="10" id="KW-1185">Reference proteome</keyword>
<keyword evidence="3" id="KW-0560">Oxidoreductase</keyword>
<dbReference type="SUPFAM" id="SSF52833">
    <property type="entry name" value="Thioredoxin-like"/>
    <property type="match status" value="1"/>
</dbReference>
<dbReference type="AlphaFoldDB" id="A0AAV5F4N8"/>
<dbReference type="InterPro" id="IPR040079">
    <property type="entry name" value="Glutathione_S-Trfase"/>
</dbReference>
<reference evidence="9" key="1">
    <citation type="journal article" date="2018" name="DNA Res.">
        <title>Multiple hybrid de novo genome assembly of finger millet, an orphan allotetraploid crop.</title>
        <authorList>
            <person name="Hatakeyama M."/>
            <person name="Aluri S."/>
            <person name="Balachadran M.T."/>
            <person name="Sivarajan S.R."/>
            <person name="Patrignani A."/>
            <person name="Gruter S."/>
            <person name="Poveda L."/>
            <person name="Shimizu-Inatsugi R."/>
            <person name="Baeten J."/>
            <person name="Francoijs K.J."/>
            <person name="Nataraja K.N."/>
            <person name="Reddy Y.A.N."/>
            <person name="Phadnis S."/>
            <person name="Ravikumar R.L."/>
            <person name="Schlapbach R."/>
            <person name="Sreeman S.M."/>
            <person name="Shimizu K.K."/>
        </authorList>
    </citation>
    <scope>NUCLEOTIDE SEQUENCE</scope>
</reference>
<keyword evidence="1" id="KW-0216">Detoxification</keyword>
<dbReference type="Pfam" id="PF13410">
    <property type="entry name" value="GST_C_2"/>
    <property type="match status" value="1"/>
</dbReference>
<dbReference type="Pfam" id="PF13409">
    <property type="entry name" value="GST_N_2"/>
    <property type="match status" value="1"/>
</dbReference>
<accession>A0AAV5F4N8</accession>
<evidence type="ECO:0000256" key="4">
    <source>
        <dbReference type="ARBA" id="ARBA00024194"/>
    </source>
</evidence>
<evidence type="ECO:0000259" key="8">
    <source>
        <dbReference type="PROSITE" id="PS50404"/>
    </source>
</evidence>
<comment type="catalytic activity">
    <reaction evidence="6">
        <text>L-dehydroascorbate + 2 glutathione = glutathione disulfide + L-ascorbate</text>
        <dbReference type="Rhea" id="RHEA:24424"/>
        <dbReference type="ChEBI" id="CHEBI:38290"/>
        <dbReference type="ChEBI" id="CHEBI:57925"/>
        <dbReference type="ChEBI" id="CHEBI:58297"/>
        <dbReference type="ChEBI" id="CHEBI:58539"/>
        <dbReference type="EC" id="1.8.5.1"/>
    </reaction>
</comment>
<dbReference type="Gene3D" id="1.20.1050.10">
    <property type="match status" value="1"/>
</dbReference>
<evidence type="ECO:0000313" key="9">
    <source>
        <dbReference type="EMBL" id="GJN29206.1"/>
    </source>
</evidence>
<dbReference type="PANTHER" id="PTHR44420">
    <property type="entry name" value="GLUTATHIONE S-TRANSFERASE DHAR2-RELATED"/>
    <property type="match status" value="1"/>
</dbReference>
<dbReference type="EMBL" id="BQKI01000081">
    <property type="protein sequence ID" value="GJN29206.1"/>
    <property type="molecule type" value="Genomic_DNA"/>
</dbReference>
<protein>
    <recommendedName>
        <fullName evidence="8">GST N-terminal domain-containing protein</fullName>
    </recommendedName>
</protein>
<gene>
    <name evidence="9" type="primary">gb17405</name>
    <name evidence="9" type="ORF">PR202_gb17405</name>
</gene>
<reference evidence="9" key="2">
    <citation type="submission" date="2021-12" db="EMBL/GenBank/DDBJ databases">
        <title>Resequencing data analysis of finger millet.</title>
        <authorList>
            <person name="Hatakeyama M."/>
            <person name="Aluri S."/>
            <person name="Balachadran M.T."/>
            <person name="Sivarajan S.R."/>
            <person name="Poveda L."/>
            <person name="Shimizu-Inatsugi R."/>
            <person name="Schlapbach R."/>
            <person name="Sreeman S.M."/>
            <person name="Shimizu K.K."/>
        </authorList>
    </citation>
    <scope>NUCLEOTIDE SEQUENCE</scope>
</reference>
<dbReference type="InterPro" id="IPR036282">
    <property type="entry name" value="Glutathione-S-Trfase_C_sf"/>
</dbReference>
<evidence type="ECO:0000256" key="6">
    <source>
        <dbReference type="ARBA" id="ARBA00049544"/>
    </source>
</evidence>
<dbReference type="FunFam" id="1.20.1050.10:FF:000029">
    <property type="entry name" value="Glutathione S-transferase DHAR3, chloroplastic"/>
    <property type="match status" value="1"/>
</dbReference>
<dbReference type="CDD" id="cd00570">
    <property type="entry name" value="GST_N_family"/>
    <property type="match status" value="1"/>
</dbReference>
<dbReference type="InterPro" id="IPR036249">
    <property type="entry name" value="Thioredoxin-like_sf"/>
</dbReference>
<keyword evidence="2" id="KW-0808">Transferase</keyword>
<organism evidence="9 10">
    <name type="scientific">Eleusine coracana subsp. coracana</name>
    <dbReference type="NCBI Taxonomy" id="191504"/>
    <lineage>
        <taxon>Eukaryota</taxon>
        <taxon>Viridiplantae</taxon>
        <taxon>Streptophyta</taxon>
        <taxon>Embryophyta</taxon>
        <taxon>Tracheophyta</taxon>
        <taxon>Spermatophyta</taxon>
        <taxon>Magnoliopsida</taxon>
        <taxon>Liliopsida</taxon>
        <taxon>Poales</taxon>
        <taxon>Poaceae</taxon>
        <taxon>PACMAD clade</taxon>
        <taxon>Chloridoideae</taxon>
        <taxon>Cynodonteae</taxon>
        <taxon>Eleusininae</taxon>
        <taxon>Eleusine</taxon>
    </lineage>
</organism>
<evidence type="ECO:0000256" key="5">
    <source>
        <dbReference type="ARBA" id="ARBA00047960"/>
    </source>
</evidence>
<evidence type="ECO:0000313" key="10">
    <source>
        <dbReference type="Proteomes" id="UP001054889"/>
    </source>
</evidence>
<dbReference type="InterPro" id="IPR044627">
    <property type="entry name" value="DHAR1/2/3/4"/>
</dbReference>
<sequence length="327" mass="35565">MIHVLIRAQATSPRPRVIPRRPETSSSRPRRRSVWNLELPPLAGSSKISSRCSASFPPAPLVVAPSREAPASFISPATGRAPSGELGMAVLLRSTASATATTAGPSSALLATTFRRGRLLLRVSPPRRAFVARASVEPLEVCAKESLTVPGRLGDCPFTQRVLLTIEEKHLAYDLKLVDLANKPDWLFQINPEGKVPIVKLEDKWIADSDVITQTIEEKYPEPPLATAPEKASIGSKIFSTFIGFLKSKDPSDGTEQALLDELTSFDSYLKDNGPFICGGSISAADLSLGPKLYHMEIALGHYKNWSVPDTLPHVKAYMKNMNMKLG</sequence>
<evidence type="ECO:0000256" key="2">
    <source>
        <dbReference type="ARBA" id="ARBA00022679"/>
    </source>
</evidence>
<feature type="domain" description="GST N-terminal" evidence="8">
    <location>
        <begin position="146"/>
        <end position="224"/>
    </location>
</feature>
<feature type="region of interest" description="Disordered" evidence="7">
    <location>
        <begin position="12"/>
        <end position="32"/>
    </location>
</feature>
<dbReference type="SFLD" id="SFLDS00019">
    <property type="entry name" value="Glutathione_Transferase_(cytos"/>
    <property type="match status" value="1"/>
</dbReference>
<name>A0AAV5F4N8_ELECO</name>
<dbReference type="GO" id="GO:0004364">
    <property type="term" value="F:glutathione transferase activity"/>
    <property type="evidence" value="ECO:0007669"/>
    <property type="project" value="UniProtKB-EC"/>
</dbReference>
<comment type="caution">
    <text evidence="9">The sequence shown here is derived from an EMBL/GenBank/DDBJ whole genome shotgun (WGS) entry which is preliminary data.</text>
</comment>
<evidence type="ECO:0000256" key="1">
    <source>
        <dbReference type="ARBA" id="ARBA00022575"/>
    </source>
</evidence>
<dbReference type="InterPro" id="IPR004045">
    <property type="entry name" value="Glutathione_S-Trfase_N"/>
</dbReference>
<dbReference type="Gene3D" id="3.40.30.10">
    <property type="entry name" value="Glutaredoxin"/>
    <property type="match status" value="1"/>
</dbReference>